<accession>A0A452Z6V4</accession>
<dbReference type="EnsemblPlants" id="AET1Gv20652000.1">
    <property type="protein sequence ID" value="AET1Gv20652000.1"/>
    <property type="gene ID" value="AET1Gv20652000"/>
</dbReference>
<organism evidence="1 2">
    <name type="scientific">Aegilops tauschii subsp. strangulata</name>
    <name type="common">Goatgrass</name>
    <dbReference type="NCBI Taxonomy" id="200361"/>
    <lineage>
        <taxon>Eukaryota</taxon>
        <taxon>Viridiplantae</taxon>
        <taxon>Streptophyta</taxon>
        <taxon>Embryophyta</taxon>
        <taxon>Tracheophyta</taxon>
        <taxon>Spermatophyta</taxon>
        <taxon>Magnoliopsida</taxon>
        <taxon>Liliopsida</taxon>
        <taxon>Poales</taxon>
        <taxon>Poaceae</taxon>
        <taxon>BOP clade</taxon>
        <taxon>Pooideae</taxon>
        <taxon>Triticodae</taxon>
        <taxon>Triticeae</taxon>
        <taxon>Triticinae</taxon>
        <taxon>Aegilops</taxon>
    </lineage>
</organism>
<dbReference type="Proteomes" id="UP000015105">
    <property type="component" value="Chromosome 1D"/>
</dbReference>
<evidence type="ECO:0000313" key="2">
    <source>
        <dbReference type="Proteomes" id="UP000015105"/>
    </source>
</evidence>
<reference evidence="1" key="3">
    <citation type="journal article" date="2017" name="Nature">
        <title>Genome sequence of the progenitor of the wheat D genome Aegilops tauschii.</title>
        <authorList>
            <person name="Luo M.C."/>
            <person name="Gu Y.Q."/>
            <person name="Puiu D."/>
            <person name="Wang H."/>
            <person name="Twardziok S.O."/>
            <person name="Deal K.R."/>
            <person name="Huo N."/>
            <person name="Zhu T."/>
            <person name="Wang L."/>
            <person name="Wang Y."/>
            <person name="McGuire P.E."/>
            <person name="Liu S."/>
            <person name="Long H."/>
            <person name="Ramasamy R.K."/>
            <person name="Rodriguez J.C."/>
            <person name="Van S.L."/>
            <person name="Yuan L."/>
            <person name="Wang Z."/>
            <person name="Xia Z."/>
            <person name="Xiao L."/>
            <person name="Anderson O.D."/>
            <person name="Ouyang S."/>
            <person name="Liang Y."/>
            <person name="Zimin A.V."/>
            <person name="Pertea G."/>
            <person name="Qi P."/>
            <person name="Bennetzen J.L."/>
            <person name="Dai X."/>
            <person name="Dawson M.W."/>
            <person name="Muller H.G."/>
            <person name="Kugler K."/>
            <person name="Rivarola-Duarte L."/>
            <person name="Spannagl M."/>
            <person name="Mayer K.F.X."/>
            <person name="Lu F.H."/>
            <person name="Bevan M.W."/>
            <person name="Leroy P."/>
            <person name="Li P."/>
            <person name="You F.M."/>
            <person name="Sun Q."/>
            <person name="Liu Z."/>
            <person name="Lyons E."/>
            <person name="Wicker T."/>
            <person name="Salzberg S.L."/>
            <person name="Devos K.M."/>
            <person name="Dvorak J."/>
        </authorList>
    </citation>
    <scope>NUCLEOTIDE SEQUENCE [LARGE SCALE GENOMIC DNA]</scope>
    <source>
        <strain evidence="1">cv. AL8/78</strain>
    </source>
</reference>
<name>A0A452Z6V4_AEGTS</name>
<evidence type="ECO:0000313" key="1">
    <source>
        <dbReference type="EnsemblPlants" id="AET1Gv20652000.1"/>
    </source>
</evidence>
<proteinExistence type="predicted"/>
<dbReference type="Gramene" id="AET1Gv20652000.1">
    <property type="protein sequence ID" value="AET1Gv20652000.1"/>
    <property type="gene ID" value="AET1Gv20652000"/>
</dbReference>
<dbReference type="AlphaFoldDB" id="A0A452Z6V4"/>
<reference evidence="2" key="1">
    <citation type="journal article" date="2014" name="Science">
        <title>Ancient hybridizations among the ancestral genomes of bread wheat.</title>
        <authorList>
            <consortium name="International Wheat Genome Sequencing Consortium,"/>
            <person name="Marcussen T."/>
            <person name="Sandve S.R."/>
            <person name="Heier L."/>
            <person name="Spannagl M."/>
            <person name="Pfeifer M."/>
            <person name="Jakobsen K.S."/>
            <person name="Wulff B.B."/>
            <person name="Steuernagel B."/>
            <person name="Mayer K.F."/>
            <person name="Olsen O.A."/>
        </authorList>
    </citation>
    <scope>NUCLEOTIDE SEQUENCE [LARGE SCALE GENOMIC DNA]</scope>
    <source>
        <strain evidence="2">cv. AL8/78</strain>
    </source>
</reference>
<protein>
    <submittedName>
        <fullName evidence="1">Uncharacterized protein</fullName>
    </submittedName>
</protein>
<keyword evidence="2" id="KW-1185">Reference proteome</keyword>
<reference evidence="1" key="5">
    <citation type="journal article" date="2021" name="G3 (Bethesda)">
        <title>Aegilops tauschii genome assembly Aet v5.0 features greater sequence contiguity and improved annotation.</title>
        <authorList>
            <person name="Wang L."/>
            <person name="Zhu T."/>
            <person name="Rodriguez J.C."/>
            <person name="Deal K.R."/>
            <person name="Dubcovsky J."/>
            <person name="McGuire P.E."/>
            <person name="Lux T."/>
            <person name="Spannagl M."/>
            <person name="Mayer K.F.X."/>
            <person name="Baldrich P."/>
            <person name="Meyers B.C."/>
            <person name="Huo N."/>
            <person name="Gu Y.Q."/>
            <person name="Zhou H."/>
            <person name="Devos K.M."/>
            <person name="Bennetzen J.L."/>
            <person name="Unver T."/>
            <person name="Budak H."/>
            <person name="Gulick P.J."/>
            <person name="Galiba G."/>
            <person name="Kalapos B."/>
            <person name="Nelson D.R."/>
            <person name="Li P."/>
            <person name="You F.M."/>
            <person name="Luo M.C."/>
            <person name="Dvorak J."/>
        </authorList>
    </citation>
    <scope>NUCLEOTIDE SEQUENCE [LARGE SCALE GENOMIC DNA]</scope>
    <source>
        <strain evidence="1">cv. AL8/78</strain>
    </source>
</reference>
<reference evidence="2" key="2">
    <citation type="journal article" date="2017" name="Nat. Plants">
        <title>The Aegilops tauschii genome reveals multiple impacts of transposons.</title>
        <authorList>
            <person name="Zhao G."/>
            <person name="Zou C."/>
            <person name="Li K."/>
            <person name="Wang K."/>
            <person name="Li T."/>
            <person name="Gao L."/>
            <person name="Zhang X."/>
            <person name="Wang H."/>
            <person name="Yang Z."/>
            <person name="Liu X."/>
            <person name="Jiang W."/>
            <person name="Mao L."/>
            <person name="Kong X."/>
            <person name="Jiao Y."/>
            <person name="Jia J."/>
        </authorList>
    </citation>
    <scope>NUCLEOTIDE SEQUENCE [LARGE SCALE GENOMIC DNA]</scope>
    <source>
        <strain evidence="2">cv. AL8/78</strain>
    </source>
</reference>
<reference evidence="1" key="4">
    <citation type="submission" date="2019-03" db="UniProtKB">
        <authorList>
            <consortium name="EnsemblPlants"/>
        </authorList>
    </citation>
    <scope>IDENTIFICATION</scope>
</reference>
<sequence length="48" mass="5520">NLCLLPFFDIHGDALPSTVDLTRAYTWYLGKHQSCTPRNGENGRRKTR</sequence>